<protein>
    <submittedName>
        <fullName evidence="1">Uncharacterized protein</fullName>
    </submittedName>
</protein>
<organism evidence="1 2">
    <name type="scientific">Leptospira borgpetersenii serovar Javanica str. UI 09931</name>
    <dbReference type="NCBI Taxonomy" id="1049767"/>
    <lineage>
        <taxon>Bacteria</taxon>
        <taxon>Pseudomonadati</taxon>
        <taxon>Spirochaetota</taxon>
        <taxon>Spirochaetia</taxon>
        <taxon>Leptospirales</taxon>
        <taxon>Leptospiraceae</taxon>
        <taxon>Leptospira</taxon>
    </lineage>
</organism>
<evidence type="ECO:0000313" key="1">
    <source>
        <dbReference type="EMBL" id="EPG58016.1"/>
    </source>
</evidence>
<evidence type="ECO:0000313" key="2">
    <source>
        <dbReference type="Proteomes" id="UP000014570"/>
    </source>
</evidence>
<sequence length="39" mass="4673">MCKLFMNKTFISSLEREVNRIHLERHLIQSNATISEKRV</sequence>
<proteinExistence type="predicted"/>
<dbReference type="Proteomes" id="UP000014570">
    <property type="component" value="Unassembled WGS sequence"/>
</dbReference>
<reference evidence="1 2" key="1">
    <citation type="submission" date="2013-04" db="EMBL/GenBank/DDBJ databases">
        <authorList>
            <person name="Harkins D.M."/>
            <person name="Durkin A.S."/>
            <person name="Brinkac L.M."/>
            <person name="Haft D.H."/>
            <person name="Selengut J.D."/>
            <person name="Sanka R."/>
            <person name="DePew J."/>
            <person name="Purushe J."/>
            <person name="Chanthongthip A."/>
            <person name="Lattana O."/>
            <person name="Phetsouvanh R."/>
            <person name="Newton P.N."/>
            <person name="Vinetz J.M."/>
            <person name="Sutton G.G."/>
            <person name="Nierman W.C."/>
            <person name="Fouts D.E."/>
        </authorList>
    </citation>
    <scope>NUCLEOTIDE SEQUENCE [LARGE SCALE GENOMIC DNA]</scope>
    <source>
        <strain evidence="1 2">UI 09931</strain>
    </source>
</reference>
<accession>A0AAV3JBR6</accession>
<gene>
    <name evidence="1" type="ORF">LEP1GSC103_2728</name>
</gene>
<name>A0AAV3JBR6_LEPBO</name>
<dbReference type="EMBL" id="AHNP02000007">
    <property type="protein sequence ID" value="EPG58016.1"/>
    <property type="molecule type" value="Genomic_DNA"/>
</dbReference>
<comment type="caution">
    <text evidence="1">The sequence shown here is derived from an EMBL/GenBank/DDBJ whole genome shotgun (WGS) entry which is preliminary data.</text>
</comment>
<dbReference type="AlphaFoldDB" id="A0AAV3JBR6"/>